<name>A0A8B8CBI5_CRAVI</name>
<organism evidence="1 2">
    <name type="scientific">Crassostrea virginica</name>
    <name type="common">Eastern oyster</name>
    <dbReference type="NCBI Taxonomy" id="6565"/>
    <lineage>
        <taxon>Eukaryota</taxon>
        <taxon>Metazoa</taxon>
        <taxon>Spiralia</taxon>
        <taxon>Lophotrochozoa</taxon>
        <taxon>Mollusca</taxon>
        <taxon>Bivalvia</taxon>
        <taxon>Autobranchia</taxon>
        <taxon>Pteriomorphia</taxon>
        <taxon>Ostreida</taxon>
        <taxon>Ostreoidea</taxon>
        <taxon>Ostreidae</taxon>
        <taxon>Crassostrea</taxon>
    </lineage>
</organism>
<reference evidence="2" key="2">
    <citation type="submission" date="2025-08" db="UniProtKB">
        <authorList>
            <consortium name="RefSeq"/>
        </authorList>
    </citation>
    <scope>IDENTIFICATION</scope>
    <source>
        <tissue evidence="2">Whole sample</tissue>
    </source>
</reference>
<evidence type="ECO:0000313" key="1">
    <source>
        <dbReference type="Proteomes" id="UP000694844"/>
    </source>
</evidence>
<dbReference type="Proteomes" id="UP000694844">
    <property type="component" value="Chromosome 1"/>
</dbReference>
<evidence type="ECO:0000313" key="2">
    <source>
        <dbReference type="RefSeq" id="XP_022313118.1"/>
    </source>
</evidence>
<protein>
    <submittedName>
        <fullName evidence="2">Uncharacterized protein LOC111118074 isoform X1</fullName>
    </submittedName>
</protein>
<dbReference type="GeneID" id="111118074"/>
<dbReference type="RefSeq" id="XP_022313118.1">
    <property type="nucleotide sequence ID" value="XM_022457410.1"/>
</dbReference>
<keyword evidence="1" id="KW-1185">Reference proteome</keyword>
<proteinExistence type="predicted"/>
<accession>A0A8B8CBI5</accession>
<gene>
    <name evidence="2" type="primary">LOC111118074</name>
</gene>
<dbReference type="KEGG" id="cvn:111118074"/>
<sequence>MTLQTKREFSRKMTTVVEPGRYLILDSPLKSFENNARDKFQKVIPEDLSEGVNLEKTFEDLHIATIVPRVTNKGNIDKRCKVGSENLVQSGIMPASANPESSLARLQKQTTGSQGAPATLNLRKSFIKTLVEQYHMNQEKLFPDSDDTTLEFIKKIDEESKSVMKDYKGSAPETSMSADNTPLRIEIETCKELLVQRLIVHMIAENDLMTARGYQEWLNHAMVLGSFAVYYVSLQLLHKKKYGTFFS</sequence>
<dbReference type="AlphaFoldDB" id="A0A8B8CBI5"/>
<reference evidence="1" key="1">
    <citation type="submission" date="2024-06" db="UniProtKB">
        <authorList>
            <consortium name="RefSeq"/>
        </authorList>
    </citation>
    <scope>NUCLEOTIDE SEQUENCE [LARGE SCALE GENOMIC DNA]</scope>
</reference>